<evidence type="ECO:0000313" key="1">
    <source>
        <dbReference type="EMBL" id="GGB42896.1"/>
    </source>
</evidence>
<reference evidence="1" key="1">
    <citation type="journal article" date="2014" name="Int. J. Syst. Evol. Microbiol.">
        <title>Complete genome sequence of Corynebacterium casei LMG S-19264T (=DSM 44701T), isolated from a smear-ripened cheese.</title>
        <authorList>
            <consortium name="US DOE Joint Genome Institute (JGI-PGF)"/>
            <person name="Walter F."/>
            <person name="Albersmeier A."/>
            <person name="Kalinowski J."/>
            <person name="Ruckert C."/>
        </authorList>
    </citation>
    <scope>NUCLEOTIDE SEQUENCE</scope>
    <source>
        <strain evidence="1">CGMCC 1.12827</strain>
    </source>
</reference>
<protein>
    <recommendedName>
        <fullName evidence="3">Cholesterol esterase</fullName>
    </recommendedName>
</protein>
<proteinExistence type="predicted"/>
<dbReference type="AlphaFoldDB" id="A0A916TH57"/>
<accession>A0A916TH57</accession>
<name>A0A916TH57_9ACTN</name>
<comment type="caution">
    <text evidence="1">The sequence shown here is derived from an EMBL/GenBank/DDBJ whole genome shotgun (WGS) entry which is preliminary data.</text>
</comment>
<reference evidence="1" key="2">
    <citation type="submission" date="2020-09" db="EMBL/GenBank/DDBJ databases">
        <authorList>
            <person name="Sun Q."/>
            <person name="Zhou Y."/>
        </authorList>
    </citation>
    <scope>NUCLEOTIDE SEQUENCE</scope>
    <source>
        <strain evidence="1">CGMCC 1.12827</strain>
    </source>
</reference>
<keyword evidence="2" id="KW-1185">Reference proteome</keyword>
<dbReference type="InterPro" id="IPR046198">
    <property type="entry name" value="DUF6230"/>
</dbReference>
<dbReference type="Pfam" id="PF19741">
    <property type="entry name" value="DUF6230"/>
    <property type="match status" value="1"/>
</dbReference>
<sequence length="189" mass="19428">MGAVRKRWFVVIAAIGFAAASILGVGIARGDLPVNISVSGQSFNATMGRLDGDSVTVYPHGLSTPQGASPGIAVKLAHATITDLCLSMVAHDVPVIGDVTMFVRAPGRSTTADDLVIDATQINGSLNVNGLFLGIQASAIDPEANSATAGIAAKGSTLTDADITTRSLRASSLRFTKFTVSITRGDKRC</sequence>
<evidence type="ECO:0008006" key="3">
    <source>
        <dbReference type="Google" id="ProtNLM"/>
    </source>
</evidence>
<dbReference type="RefSeq" id="WP_188587829.1">
    <property type="nucleotide sequence ID" value="NZ_BMGC01000033.1"/>
</dbReference>
<dbReference type="Proteomes" id="UP000621454">
    <property type="component" value="Unassembled WGS sequence"/>
</dbReference>
<evidence type="ECO:0000313" key="2">
    <source>
        <dbReference type="Proteomes" id="UP000621454"/>
    </source>
</evidence>
<dbReference type="EMBL" id="BMGC01000033">
    <property type="protein sequence ID" value="GGB42896.1"/>
    <property type="molecule type" value="Genomic_DNA"/>
</dbReference>
<gene>
    <name evidence="1" type="ORF">GCM10011489_32990</name>
</gene>
<organism evidence="1 2">
    <name type="scientific">Gordonia jinhuaensis</name>
    <dbReference type="NCBI Taxonomy" id="1517702"/>
    <lineage>
        <taxon>Bacteria</taxon>
        <taxon>Bacillati</taxon>
        <taxon>Actinomycetota</taxon>
        <taxon>Actinomycetes</taxon>
        <taxon>Mycobacteriales</taxon>
        <taxon>Gordoniaceae</taxon>
        <taxon>Gordonia</taxon>
    </lineage>
</organism>